<proteinExistence type="predicted"/>
<evidence type="ECO:0008006" key="4">
    <source>
        <dbReference type="Google" id="ProtNLM"/>
    </source>
</evidence>
<evidence type="ECO:0000256" key="1">
    <source>
        <dbReference type="SAM" id="SignalP"/>
    </source>
</evidence>
<keyword evidence="3" id="KW-1185">Reference proteome</keyword>
<accession>A0A1H7ZVR1</accession>
<organism evidence="2 3">
    <name type="scientific">Syntrophus gentianae</name>
    <dbReference type="NCBI Taxonomy" id="43775"/>
    <lineage>
        <taxon>Bacteria</taxon>
        <taxon>Pseudomonadati</taxon>
        <taxon>Thermodesulfobacteriota</taxon>
        <taxon>Syntrophia</taxon>
        <taxon>Syntrophales</taxon>
        <taxon>Syntrophaceae</taxon>
        <taxon>Syntrophus</taxon>
    </lineage>
</organism>
<dbReference type="Proteomes" id="UP000198744">
    <property type="component" value="Unassembled WGS sequence"/>
</dbReference>
<dbReference type="EMBL" id="FOBS01000027">
    <property type="protein sequence ID" value="SEM61834.1"/>
    <property type="molecule type" value="Genomic_DNA"/>
</dbReference>
<name>A0A1H7ZVR1_9BACT</name>
<evidence type="ECO:0000313" key="3">
    <source>
        <dbReference type="Proteomes" id="UP000198744"/>
    </source>
</evidence>
<evidence type="ECO:0000313" key="2">
    <source>
        <dbReference type="EMBL" id="SEM61834.1"/>
    </source>
</evidence>
<dbReference type="PROSITE" id="PS51257">
    <property type="entry name" value="PROKAR_LIPOPROTEIN"/>
    <property type="match status" value="1"/>
</dbReference>
<dbReference type="STRING" id="43775.SAMN04489760_12720"/>
<dbReference type="AlphaFoldDB" id="A0A1H7ZVR1"/>
<reference evidence="2 3" key="1">
    <citation type="submission" date="2016-10" db="EMBL/GenBank/DDBJ databases">
        <authorList>
            <person name="de Groot N.N."/>
        </authorList>
    </citation>
    <scope>NUCLEOTIDE SEQUENCE [LARGE SCALE GENOMIC DNA]</scope>
    <source>
        <strain evidence="2 3">DSM 8423</strain>
    </source>
</reference>
<keyword evidence="1" id="KW-0732">Signal</keyword>
<feature type="chain" id="PRO_5011565240" description="Lipoprotein" evidence="1">
    <location>
        <begin position="23"/>
        <end position="235"/>
    </location>
</feature>
<dbReference type="OrthoDB" id="8562564at2"/>
<dbReference type="RefSeq" id="WP_093884363.1">
    <property type="nucleotide sequence ID" value="NZ_FOBS01000027.1"/>
</dbReference>
<gene>
    <name evidence="2" type="ORF">SAMN04489760_12720</name>
</gene>
<feature type="signal peptide" evidence="1">
    <location>
        <begin position="1"/>
        <end position="22"/>
    </location>
</feature>
<sequence length="235" mass="26648">MKRYLGLICCCLLLLCGCAAQSIPEWRTDSFNSLEKYKDEFLAGKEHLAEVHFQKAVDEIKSSGDLTLLMTAHLTRSALQIAVLETPDFRNYLEIAKADPADADEQKNYYLLLEGKFDSLQKDKLPKPYQDLAEVLEKGDQKEISQVVGEIQDDLSRLIATGLAVRNGREDEALLTGAVDLASSHGWRKPLLIYLNRLKSYYRENQNWEKEEKIRLKMELLTPHSGMRGKTGPAC</sequence>
<protein>
    <recommendedName>
        <fullName evidence="4">Lipoprotein</fullName>
    </recommendedName>
</protein>